<evidence type="ECO:0000313" key="2">
    <source>
        <dbReference type="Proteomes" id="UP000095287"/>
    </source>
</evidence>
<dbReference type="PANTHER" id="PTHR43355">
    <property type="entry name" value="FLAVIN REDUCTASE (NADPH)"/>
    <property type="match status" value="1"/>
</dbReference>
<feature type="domain" description="NAD(P)-binding" evidence="1">
    <location>
        <begin position="82"/>
        <end position="266"/>
    </location>
</feature>
<name>A0A1I7YDE4_9BILA</name>
<organism evidence="2 3">
    <name type="scientific">Steinernema glaseri</name>
    <dbReference type="NCBI Taxonomy" id="37863"/>
    <lineage>
        <taxon>Eukaryota</taxon>
        <taxon>Metazoa</taxon>
        <taxon>Ecdysozoa</taxon>
        <taxon>Nematoda</taxon>
        <taxon>Chromadorea</taxon>
        <taxon>Rhabditida</taxon>
        <taxon>Tylenchina</taxon>
        <taxon>Panagrolaimomorpha</taxon>
        <taxon>Strongyloidoidea</taxon>
        <taxon>Steinernematidae</taxon>
        <taxon>Steinernema</taxon>
    </lineage>
</organism>
<reference evidence="3" key="1">
    <citation type="submission" date="2016-11" db="UniProtKB">
        <authorList>
            <consortium name="WormBaseParasite"/>
        </authorList>
    </citation>
    <scope>IDENTIFICATION</scope>
</reference>
<accession>A0A1I7YDE4</accession>
<proteinExistence type="predicted"/>
<dbReference type="Pfam" id="PF13460">
    <property type="entry name" value="NAD_binding_10"/>
    <property type="match status" value="1"/>
</dbReference>
<dbReference type="GO" id="GO:0016646">
    <property type="term" value="F:oxidoreductase activity, acting on the CH-NH group of donors, NAD or NADP as acceptor"/>
    <property type="evidence" value="ECO:0007669"/>
    <property type="project" value="TreeGrafter"/>
</dbReference>
<dbReference type="InterPro" id="IPR016040">
    <property type="entry name" value="NAD(P)-bd_dom"/>
</dbReference>
<dbReference type="InterPro" id="IPR036291">
    <property type="entry name" value="NAD(P)-bd_dom_sf"/>
</dbReference>
<dbReference type="PANTHER" id="PTHR43355:SF2">
    <property type="entry name" value="FLAVIN REDUCTASE (NADPH)"/>
    <property type="match status" value="1"/>
</dbReference>
<dbReference type="SUPFAM" id="SSF51735">
    <property type="entry name" value="NAD(P)-binding Rossmann-fold domains"/>
    <property type="match status" value="1"/>
</dbReference>
<keyword evidence="2" id="KW-1185">Reference proteome</keyword>
<dbReference type="Proteomes" id="UP000095287">
    <property type="component" value="Unplaced"/>
</dbReference>
<evidence type="ECO:0000313" key="3">
    <source>
        <dbReference type="WBParaSite" id="L893_g15197.t1"/>
    </source>
</evidence>
<dbReference type="AlphaFoldDB" id="A0A1I7YDE4"/>
<dbReference type="Gene3D" id="3.40.50.720">
    <property type="entry name" value="NAD(P)-binding Rossmann-like Domain"/>
    <property type="match status" value="1"/>
</dbReference>
<dbReference type="WBParaSite" id="L893_g15197.t1">
    <property type="protein sequence ID" value="L893_g15197.t1"/>
    <property type="gene ID" value="L893_g15197"/>
</dbReference>
<sequence>MGQGCSNSSCMALEASVAVLVEDMTSRFPVFNSHFRVTWYGLRDFLWTVKKLSSITLNGLLYRPGLYLSTQGAVMSRIALIGASGEVGSRLLKELSDRGHTVTAIARHTEKIASLPNVTAVQGDVNDLDGLIALLKGHDVAISAVRFDSSDPSKLITAVRAAGVQRYLVVGGAASLEVAPGQRLIDQPAFPDAYRTEALGGIAFLDQLRQEKELDWTFLSPSAEFGPGQRTGKFRVGKDSLLVSDQGSKISYEDYAIALVDEIERPAHSRQRFTVVLLAGSFLLSTNAALAANSPTRDVAQEESNRKLVVDFYDSFFNKHQVQEAAAVV</sequence>
<dbReference type="CDD" id="cd05244">
    <property type="entry name" value="BVR-B_like_SDR_a"/>
    <property type="match status" value="1"/>
</dbReference>
<dbReference type="InterPro" id="IPR051606">
    <property type="entry name" value="Polyketide_Oxido-like"/>
</dbReference>
<protein>
    <submittedName>
        <fullName evidence="3">NAD(P)-bd_dom domain-containing protein</fullName>
    </submittedName>
</protein>
<evidence type="ECO:0000259" key="1">
    <source>
        <dbReference type="Pfam" id="PF13460"/>
    </source>
</evidence>